<comment type="caution">
    <text evidence="2">The sequence shown here is derived from an EMBL/GenBank/DDBJ whole genome shotgun (WGS) entry which is preliminary data.</text>
</comment>
<dbReference type="EMBL" id="LSRX01000103">
    <property type="protein sequence ID" value="OLQ09098.1"/>
    <property type="molecule type" value="Genomic_DNA"/>
</dbReference>
<evidence type="ECO:0000256" key="1">
    <source>
        <dbReference type="SAM" id="MobiDB-lite"/>
    </source>
</evidence>
<dbReference type="OrthoDB" id="10399305at2759"/>
<name>A0A1Q9ENY7_SYMMI</name>
<sequence>MRAHDAKWHEQDPGRHGKLIPRPLKLKASSVIMAEINHQMMDSDDENLSVHSAISNPSDFAEDEEVDYLALELLHHLPSEKADKLMKSLRAKEKAVQRSAHISAAAVRSNPATLAARTSSAHILPFKMGCGDSKAKPAEPQAAPKKEPEPVKEEPKPEEKPAEPKAEEQATVAEQVQAAAEKVMAAAAEMVGYGDQTPVAALDLQTGAEVTNIRSGMSGKVLEQKATEALVKYDDGKAEWTEIAALKLTDKPSEVVDDKAAHEIKLEGAGDTKSMCSCGWM</sequence>
<accession>A0A1Q9ENY7</accession>
<dbReference type="Proteomes" id="UP000186817">
    <property type="component" value="Unassembled WGS sequence"/>
</dbReference>
<proteinExistence type="predicted"/>
<evidence type="ECO:0000313" key="3">
    <source>
        <dbReference type="Proteomes" id="UP000186817"/>
    </source>
</evidence>
<feature type="compositionally biased region" description="Basic and acidic residues" evidence="1">
    <location>
        <begin position="144"/>
        <end position="168"/>
    </location>
</feature>
<evidence type="ECO:0000313" key="2">
    <source>
        <dbReference type="EMBL" id="OLQ09098.1"/>
    </source>
</evidence>
<reference evidence="2 3" key="1">
    <citation type="submission" date="2016-02" db="EMBL/GenBank/DDBJ databases">
        <title>Genome analysis of coral dinoflagellate symbionts highlights evolutionary adaptations to a symbiotic lifestyle.</title>
        <authorList>
            <person name="Aranda M."/>
            <person name="Li Y."/>
            <person name="Liew Y.J."/>
            <person name="Baumgarten S."/>
            <person name="Simakov O."/>
            <person name="Wilson M."/>
            <person name="Piel J."/>
            <person name="Ashoor H."/>
            <person name="Bougouffa S."/>
            <person name="Bajic V.B."/>
            <person name="Ryu T."/>
            <person name="Ravasi T."/>
            <person name="Bayer T."/>
            <person name="Micklem G."/>
            <person name="Kim H."/>
            <person name="Bhak J."/>
            <person name="Lajeunesse T.C."/>
            <person name="Voolstra C.R."/>
        </authorList>
    </citation>
    <scope>NUCLEOTIDE SEQUENCE [LARGE SCALE GENOMIC DNA]</scope>
    <source>
        <strain evidence="2 3">CCMP2467</strain>
    </source>
</reference>
<organism evidence="2 3">
    <name type="scientific">Symbiodinium microadriaticum</name>
    <name type="common">Dinoflagellate</name>
    <name type="synonym">Zooxanthella microadriatica</name>
    <dbReference type="NCBI Taxonomy" id="2951"/>
    <lineage>
        <taxon>Eukaryota</taxon>
        <taxon>Sar</taxon>
        <taxon>Alveolata</taxon>
        <taxon>Dinophyceae</taxon>
        <taxon>Suessiales</taxon>
        <taxon>Symbiodiniaceae</taxon>
        <taxon>Symbiodinium</taxon>
    </lineage>
</organism>
<protein>
    <submittedName>
        <fullName evidence="2">Uncharacterized protein</fullName>
    </submittedName>
</protein>
<gene>
    <name evidence="2" type="ORF">AK812_SmicGene7306</name>
</gene>
<keyword evidence="3" id="KW-1185">Reference proteome</keyword>
<feature type="region of interest" description="Disordered" evidence="1">
    <location>
        <begin position="127"/>
        <end position="170"/>
    </location>
</feature>
<dbReference type="AlphaFoldDB" id="A0A1Q9ENY7"/>